<gene>
    <name evidence="3" type="ORF">CLODIP_2_CD12456</name>
</gene>
<dbReference type="Pfam" id="PF11957">
    <property type="entry name" value="efThoc1"/>
    <property type="match status" value="1"/>
</dbReference>
<dbReference type="CDD" id="cd01670">
    <property type="entry name" value="Death"/>
    <property type="match status" value="1"/>
</dbReference>
<dbReference type="Proteomes" id="UP000494165">
    <property type="component" value="Unassembled WGS sequence"/>
</dbReference>
<dbReference type="GO" id="GO:0007165">
    <property type="term" value="P:signal transduction"/>
    <property type="evidence" value="ECO:0007669"/>
    <property type="project" value="InterPro"/>
</dbReference>
<dbReference type="EMBL" id="CADEPI010000018">
    <property type="protein sequence ID" value="CAB3364911.1"/>
    <property type="molecule type" value="Genomic_DNA"/>
</dbReference>
<protein>
    <recommendedName>
        <fullName evidence="2">Death domain-containing protein</fullName>
    </recommendedName>
</protein>
<dbReference type="PANTHER" id="PTHR13265">
    <property type="entry name" value="THO COMPLEX SUBUNIT 1"/>
    <property type="match status" value="1"/>
</dbReference>
<evidence type="ECO:0000313" key="3">
    <source>
        <dbReference type="EMBL" id="CAB3364911.1"/>
    </source>
</evidence>
<dbReference type="Gene3D" id="1.10.533.10">
    <property type="entry name" value="Death Domain, Fas"/>
    <property type="match status" value="1"/>
</dbReference>
<feature type="compositionally biased region" description="Basic and acidic residues" evidence="1">
    <location>
        <begin position="547"/>
        <end position="567"/>
    </location>
</feature>
<dbReference type="InterPro" id="IPR011029">
    <property type="entry name" value="DEATH-like_dom_sf"/>
</dbReference>
<feature type="region of interest" description="Disordered" evidence="1">
    <location>
        <begin position="520"/>
        <end position="574"/>
    </location>
</feature>
<dbReference type="AlphaFoldDB" id="A0A8S1C9C6"/>
<dbReference type="GO" id="GO:0006406">
    <property type="term" value="P:mRNA export from nucleus"/>
    <property type="evidence" value="ECO:0007669"/>
    <property type="project" value="TreeGrafter"/>
</dbReference>
<dbReference type="PANTHER" id="PTHR13265:SF0">
    <property type="entry name" value="HPR1"/>
    <property type="match status" value="1"/>
</dbReference>
<evidence type="ECO:0000313" key="4">
    <source>
        <dbReference type="Proteomes" id="UP000494165"/>
    </source>
</evidence>
<feature type="domain" description="Death" evidence="2">
    <location>
        <begin position="583"/>
        <end position="662"/>
    </location>
</feature>
<accession>A0A8S1C9C6</accession>
<comment type="caution">
    <text evidence="3">The sequence shown here is derived from an EMBL/GenBank/DDBJ whole genome shotgun (WGS) entry which is preliminary data.</text>
</comment>
<dbReference type="Pfam" id="PF00531">
    <property type="entry name" value="Death"/>
    <property type="match status" value="1"/>
</dbReference>
<dbReference type="SUPFAM" id="SSF47986">
    <property type="entry name" value="DEATH domain"/>
    <property type="match status" value="1"/>
</dbReference>
<sequence length="662" mass="76064">MAELSFIKMKADFSDAIRRSAREASVDPLQAIFDTHSASDSEKRHVLDHAFREKLSSILSNPNNINVSIFENLVRLSIMVSKKDMCNATLPVVLLSDVFESLTLDNCDKLFNFVEESVNIWKEDFFFSSGKNHILRMCNDLLRRLSRSQNTVFCGRILLFLAKFFPFSERSGLNVISEFNMENITEYKATPEENGDIKTSACDDEAARNKMKLDYNLYCKFWALQDFFRNPNQCYLKILWRTFTSHTTAVLDAFSSYKLEEIGTGEHKKGSHKSEQQYFAKYLTNQKLLELQLSDTNFRRFVLLQFLILFQYLTSTVKFRSDNDELKPEQAEWVKETTVSIYALMVETPPHGAEFAKSVKHILERESHWNTWKNEGCHEFKKPASSDSSSPEPIKKRAVKRLGEQMKSACESKRILLGNPELTKLWNQASNNLDACRSKERDFLPSLEMYFEDAITQANPLSMVEEKYKKVNDGNFGWRALRLMARRSPHFFTHSNTQISKLPEYLEMMIKKIAKDLPSGETADELKTEEQDLGGTTQDADEDELLEEAKDGFKDTKEEQENLKDEKMDDDEEVDETPTIALTQELLDSVAKVIAVEWTKVATKLGYKEDEIEYLKGEHDNEIDRCIHLLKIWKQDDEDASAAGLAYTLSGLGLTDAAALLQ</sequence>
<dbReference type="InterPro" id="IPR021861">
    <property type="entry name" value="THO_THOC1"/>
</dbReference>
<dbReference type="OrthoDB" id="10257415at2759"/>
<organism evidence="3 4">
    <name type="scientific">Cloeon dipterum</name>
    <dbReference type="NCBI Taxonomy" id="197152"/>
    <lineage>
        <taxon>Eukaryota</taxon>
        <taxon>Metazoa</taxon>
        <taxon>Ecdysozoa</taxon>
        <taxon>Arthropoda</taxon>
        <taxon>Hexapoda</taxon>
        <taxon>Insecta</taxon>
        <taxon>Pterygota</taxon>
        <taxon>Palaeoptera</taxon>
        <taxon>Ephemeroptera</taxon>
        <taxon>Pisciforma</taxon>
        <taxon>Baetidae</taxon>
        <taxon>Cloeon</taxon>
    </lineage>
</organism>
<proteinExistence type="predicted"/>
<keyword evidence="4" id="KW-1185">Reference proteome</keyword>
<evidence type="ECO:0000259" key="2">
    <source>
        <dbReference type="PROSITE" id="PS50017"/>
    </source>
</evidence>
<dbReference type="PROSITE" id="PS50017">
    <property type="entry name" value="DEATH_DOMAIN"/>
    <property type="match status" value="1"/>
</dbReference>
<reference evidence="3 4" key="1">
    <citation type="submission" date="2020-04" db="EMBL/GenBank/DDBJ databases">
        <authorList>
            <person name="Alioto T."/>
            <person name="Alioto T."/>
            <person name="Gomez Garrido J."/>
        </authorList>
    </citation>
    <scope>NUCLEOTIDE SEQUENCE [LARGE SCALE GENOMIC DNA]</scope>
</reference>
<dbReference type="InterPro" id="IPR000488">
    <property type="entry name" value="Death_dom"/>
</dbReference>
<evidence type="ECO:0000256" key="1">
    <source>
        <dbReference type="SAM" id="MobiDB-lite"/>
    </source>
</evidence>
<name>A0A8S1C9C6_9INSE</name>
<dbReference type="SMART" id="SM00005">
    <property type="entry name" value="DEATH"/>
    <property type="match status" value="1"/>
</dbReference>
<dbReference type="GO" id="GO:0000445">
    <property type="term" value="C:THO complex part of transcription export complex"/>
    <property type="evidence" value="ECO:0007669"/>
    <property type="project" value="TreeGrafter"/>
</dbReference>